<evidence type="ECO:0000256" key="4">
    <source>
        <dbReference type="ARBA" id="ARBA00011738"/>
    </source>
</evidence>
<evidence type="ECO:0000256" key="2">
    <source>
        <dbReference type="ARBA" id="ARBA00005011"/>
    </source>
</evidence>
<evidence type="ECO:0000256" key="7">
    <source>
        <dbReference type="ARBA" id="ARBA00022898"/>
    </source>
</evidence>
<dbReference type="InterPro" id="IPR005861">
    <property type="entry name" value="HisP_aminotrans"/>
</dbReference>
<feature type="domain" description="Aminotransferase class I/classII large" evidence="10">
    <location>
        <begin position="37"/>
        <end position="357"/>
    </location>
</feature>
<comment type="catalytic activity">
    <reaction evidence="8 9">
        <text>L-histidinol phosphate + 2-oxoglutarate = 3-(imidazol-4-yl)-2-oxopropyl phosphate + L-glutamate</text>
        <dbReference type="Rhea" id="RHEA:23744"/>
        <dbReference type="ChEBI" id="CHEBI:16810"/>
        <dbReference type="ChEBI" id="CHEBI:29985"/>
        <dbReference type="ChEBI" id="CHEBI:57766"/>
        <dbReference type="ChEBI" id="CHEBI:57980"/>
        <dbReference type="EC" id="2.6.1.9"/>
    </reaction>
</comment>
<dbReference type="InterPro" id="IPR004839">
    <property type="entry name" value="Aminotransferase_I/II_large"/>
</dbReference>
<evidence type="ECO:0000256" key="3">
    <source>
        <dbReference type="ARBA" id="ARBA00007970"/>
    </source>
</evidence>
<keyword evidence="12" id="KW-1185">Reference proteome</keyword>
<keyword evidence="9" id="KW-0028">Amino-acid biosynthesis</keyword>
<dbReference type="Gene3D" id="3.40.640.10">
    <property type="entry name" value="Type I PLP-dependent aspartate aminotransferase-like (Major domain)"/>
    <property type="match status" value="1"/>
</dbReference>
<evidence type="ECO:0000313" key="12">
    <source>
        <dbReference type="Proteomes" id="UP000502699"/>
    </source>
</evidence>
<evidence type="ECO:0000313" key="11">
    <source>
        <dbReference type="EMBL" id="QIK37952.1"/>
    </source>
</evidence>
<gene>
    <name evidence="9" type="primary">hisC</name>
    <name evidence="11" type="ORF">GWK36_08115</name>
</gene>
<dbReference type="InterPro" id="IPR015422">
    <property type="entry name" value="PyrdxlP-dep_Trfase_small"/>
</dbReference>
<evidence type="ECO:0000256" key="6">
    <source>
        <dbReference type="ARBA" id="ARBA00022679"/>
    </source>
</evidence>
<dbReference type="PANTHER" id="PTHR43643">
    <property type="entry name" value="HISTIDINOL-PHOSPHATE AMINOTRANSFERASE 2"/>
    <property type="match status" value="1"/>
</dbReference>
<keyword evidence="9" id="KW-0368">Histidine biosynthesis</keyword>
<comment type="pathway">
    <text evidence="2 9">Amino-acid biosynthesis; L-histidine biosynthesis; L-histidine from 5-phospho-alpha-D-ribose 1-diphosphate: step 7/9.</text>
</comment>
<dbReference type="InterPro" id="IPR050106">
    <property type="entry name" value="HistidinolP_aminotransfase"/>
</dbReference>
<dbReference type="AlphaFoldDB" id="A0A6G7VDC1"/>
<evidence type="ECO:0000256" key="1">
    <source>
        <dbReference type="ARBA" id="ARBA00001933"/>
    </source>
</evidence>
<evidence type="ECO:0000256" key="9">
    <source>
        <dbReference type="HAMAP-Rule" id="MF_01023"/>
    </source>
</evidence>
<dbReference type="HAMAP" id="MF_01023">
    <property type="entry name" value="HisC_aminotrans_2"/>
    <property type="match status" value="1"/>
</dbReference>
<dbReference type="CDD" id="cd00609">
    <property type="entry name" value="AAT_like"/>
    <property type="match status" value="1"/>
</dbReference>
<dbReference type="Proteomes" id="UP000502699">
    <property type="component" value="Chromosome"/>
</dbReference>
<dbReference type="GO" id="GO:0000105">
    <property type="term" value="P:L-histidine biosynthetic process"/>
    <property type="evidence" value="ECO:0007669"/>
    <property type="project" value="UniProtKB-UniRule"/>
</dbReference>
<dbReference type="GO" id="GO:0004400">
    <property type="term" value="F:histidinol-phosphate transaminase activity"/>
    <property type="evidence" value="ECO:0007669"/>
    <property type="project" value="UniProtKB-UniRule"/>
</dbReference>
<keyword evidence="7 9" id="KW-0663">Pyridoxal phosphate</keyword>
<name>A0A6G7VDC1_9GAMM</name>
<evidence type="ECO:0000256" key="5">
    <source>
        <dbReference type="ARBA" id="ARBA00022576"/>
    </source>
</evidence>
<feature type="modified residue" description="N6-(pyridoxal phosphate)lysine" evidence="9">
    <location>
        <position position="229"/>
    </location>
</feature>
<dbReference type="UniPathway" id="UPA00031">
    <property type="reaction ID" value="UER00012"/>
</dbReference>
<dbReference type="PANTHER" id="PTHR43643:SF3">
    <property type="entry name" value="HISTIDINOL-PHOSPHATE AMINOTRANSFERASE"/>
    <property type="match status" value="1"/>
</dbReference>
<dbReference type="NCBIfam" id="TIGR01141">
    <property type="entry name" value="hisC"/>
    <property type="match status" value="1"/>
</dbReference>
<dbReference type="RefSeq" id="WP_166270715.1">
    <property type="nucleotide sequence ID" value="NZ_CP048029.1"/>
</dbReference>
<dbReference type="SUPFAM" id="SSF53383">
    <property type="entry name" value="PLP-dependent transferases"/>
    <property type="match status" value="1"/>
</dbReference>
<protein>
    <recommendedName>
        <fullName evidence="9">Histidinol-phosphate aminotransferase</fullName>
        <ecNumber evidence="9">2.6.1.9</ecNumber>
    </recommendedName>
    <alternativeName>
        <fullName evidence="9">Imidazole acetol-phosphate transaminase</fullName>
    </alternativeName>
</protein>
<organism evidence="11 12">
    <name type="scientific">Caldichromatium japonicum</name>
    <dbReference type="NCBI Taxonomy" id="2699430"/>
    <lineage>
        <taxon>Bacteria</taxon>
        <taxon>Pseudomonadati</taxon>
        <taxon>Pseudomonadota</taxon>
        <taxon>Gammaproteobacteria</taxon>
        <taxon>Chromatiales</taxon>
        <taxon>Chromatiaceae</taxon>
        <taxon>Caldichromatium</taxon>
    </lineage>
</organism>
<proteinExistence type="inferred from homology"/>
<evidence type="ECO:0000256" key="8">
    <source>
        <dbReference type="ARBA" id="ARBA00047481"/>
    </source>
</evidence>
<keyword evidence="5 9" id="KW-0032">Aminotransferase</keyword>
<dbReference type="Pfam" id="PF00155">
    <property type="entry name" value="Aminotran_1_2"/>
    <property type="match status" value="1"/>
</dbReference>
<comment type="similarity">
    <text evidence="3 9">Belongs to the class-II pyridoxal-phosphate-dependent aminotransferase family. Histidinol-phosphate aminotransferase subfamily.</text>
</comment>
<dbReference type="InterPro" id="IPR015424">
    <property type="entry name" value="PyrdxlP-dep_Trfase"/>
</dbReference>
<comment type="cofactor">
    <cofactor evidence="1 9">
        <name>pyridoxal 5'-phosphate</name>
        <dbReference type="ChEBI" id="CHEBI:597326"/>
    </cofactor>
</comment>
<dbReference type="GO" id="GO:0030170">
    <property type="term" value="F:pyridoxal phosphate binding"/>
    <property type="evidence" value="ECO:0007669"/>
    <property type="project" value="InterPro"/>
</dbReference>
<keyword evidence="6 9" id="KW-0808">Transferase</keyword>
<dbReference type="InterPro" id="IPR015421">
    <property type="entry name" value="PyrdxlP-dep_Trfase_major"/>
</dbReference>
<reference evidence="12" key="1">
    <citation type="submission" date="2020-01" db="EMBL/GenBank/DDBJ databases">
        <title>Caldichromatium gen. nov., sp. nov., a thermophilic purple sulfur bacterium member of the family Chromatiaceae isolated from Nakabusa hot spring, Japan.</title>
        <authorList>
            <person name="Saini M.K."/>
            <person name="Hanada S."/>
            <person name="Tank M."/>
        </authorList>
    </citation>
    <scope>NUCLEOTIDE SEQUENCE [LARGE SCALE GENOMIC DNA]</scope>
    <source>
        <strain evidence="12">No.7</strain>
    </source>
</reference>
<accession>A0A6G7VDC1</accession>
<dbReference type="Gene3D" id="3.90.1150.10">
    <property type="entry name" value="Aspartate Aminotransferase, domain 1"/>
    <property type="match status" value="1"/>
</dbReference>
<sequence>MTVNIFLEFAAPWISGLTPYVPGKPLSELERELGIQDAVKLASNENPLGPGPKARAALAEALAEVGRYPDGGGFELRRALAEHHGLPPQAVTLGNGSNDVLDLIARTFLHPGAESVFSEYAFAVYPIATQSVGATARIAPARDYGHDLEAISRLINEQTRVVWIANPNNPTGTWLAAETLRAFIGSLPKTCIVVVDEAYTEYVEAPDFPDATHWLATFPNLIVTRTFSKVHGLAGLRVGYALSDPAIAELLNRVRQPFNVNSLAQAAAIAALSDREHVRASVELNRAGMRQFTQAFAELGISYIPSVGNFITIDCGRFAGPINESLLKRGIIVRPVGNYGLPNHLRVSVGLESENARCIAALAEVLG</sequence>
<evidence type="ECO:0000259" key="10">
    <source>
        <dbReference type="Pfam" id="PF00155"/>
    </source>
</evidence>
<dbReference type="EMBL" id="CP048029">
    <property type="protein sequence ID" value="QIK37952.1"/>
    <property type="molecule type" value="Genomic_DNA"/>
</dbReference>
<dbReference type="EC" id="2.6.1.9" evidence="9"/>
<dbReference type="KEGG" id="cjap:GWK36_08115"/>
<comment type="subunit">
    <text evidence="4 9">Homodimer.</text>
</comment>